<dbReference type="PROSITE" id="PS51502">
    <property type="entry name" value="S_R_A_B_BARREL"/>
    <property type="match status" value="1"/>
</dbReference>
<accession>A0A255EG52</accession>
<dbReference type="Proteomes" id="UP000216533">
    <property type="component" value="Unassembled WGS sequence"/>
</dbReference>
<dbReference type="InterPro" id="IPR013097">
    <property type="entry name" value="Dabb"/>
</dbReference>
<evidence type="ECO:0000313" key="2">
    <source>
        <dbReference type="EMBL" id="OYN90508.1"/>
    </source>
</evidence>
<organism evidence="2 3">
    <name type="scientific">Parenemella sanctibonifatiensis</name>
    <dbReference type="NCBI Taxonomy" id="2016505"/>
    <lineage>
        <taxon>Bacteria</taxon>
        <taxon>Bacillati</taxon>
        <taxon>Actinomycetota</taxon>
        <taxon>Actinomycetes</taxon>
        <taxon>Propionibacteriales</taxon>
        <taxon>Propionibacteriaceae</taxon>
        <taxon>Parenemella</taxon>
    </lineage>
</organism>
<gene>
    <name evidence="2" type="ORF">CGZ92_01370</name>
</gene>
<evidence type="ECO:0000259" key="1">
    <source>
        <dbReference type="PROSITE" id="PS51502"/>
    </source>
</evidence>
<dbReference type="EMBL" id="NMVI01000005">
    <property type="protein sequence ID" value="OYN90508.1"/>
    <property type="molecule type" value="Genomic_DNA"/>
</dbReference>
<dbReference type="AlphaFoldDB" id="A0A255EG52"/>
<comment type="caution">
    <text evidence="2">The sequence shown here is derived from an EMBL/GenBank/DDBJ whole genome shotgun (WGS) entry which is preliminary data.</text>
</comment>
<dbReference type="Gene3D" id="3.30.70.100">
    <property type="match status" value="1"/>
</dbReference>
<dbReference type="SMART" id="SM00886">
    <property type="entry name" value="Dabb"/>
    <property type="match status" value="1"/>
</dbReference>
<evidence type="ECO:0000313" key="3">
    <source>
        <dbReference type="Proteomes" id="UP000216533"/>
    </source>
</evidence>
<dbReference type="InterPro" id="IPR011008">
    <property type="entry name" value="Dimeric_a/b-barrel"/>
</dbReference>
<dbReference type="SUPFAM" id="SSF54909">
    <property type="entry name" value="Dimeric alpha+beta barrel"/>
    <property type="match status" value="1"/>
</dbReference>
<sequence>MLRASSDQRVRKVRPTGRRSIHLRPTAAGAALSSAIGRPVGTHELEGGVAGRRRSVAAYRTANPTPTSPARLPPMAIQHIVLIDLAGDVTADDSTYLTEAVGSWGERIGLATEARIGADTSGRAGEWDFLLYTVFPTQADLEAYAIHPVHLEFVAWLDQRGSKRMAFDYEI</sequence>
<name>A0A255EG52_9ACTN</name>
<feature type="domain" description="Stress-response A/B barrel" evidence="1">
    <location>
        <begin position="77"/>
        <end position="169"/>
    </location>
</feature>
<reference evidence="2 3" key="1">
    <citation type="submission" date="2017-07" db="EMBL/GenBank/DDBJ databases">
        <title>Draft whole genome sequences of clinical Proprionibacteriaceae strains.</title>
        <authorList>
            <person name="Bernier A.-M."/>
            <person name="Bernard K."/>
            <person name="Domingo M.-C."/>
        </authorList>
    </citation>
    <scope>NUCLEOTIDE SEQUENCE [LARGE SCALE GENOMIC DNA]</scope>
    <source>
        <strain evidence="2 3">NML 160184</strain>
    </source>
</reference>
<dbReference type="Pfam" id="PF07876">
    <property type="entry name" value="Dabb"/>
    <property type="match status" value="1"/>
</dbReference>
<protein>
    <recommendedName>
        <fullName evidence="1">Stress-response A/B barrel domain-containing protein</fullName>
    </recommendedName>
</protein>
<proteinExistence type="predicted"/>